<dbReference type="AlphaFoldDB" id="A0A5C7GTI2"/>
<evidence type="ECO:0000259" key="5">
    <source>
        <dbReference type="Pfam" id="PF00005"/>
    </source>
</evidence>
<sequence length="221" mass="24350">MLIDAFIQAKYQAGFSADTKVMFAFSLSALAISQATTMAPDTNKAKVLVASILEILDNKPKIDSSSNEGTMLSSVDGDIEFERTVALVGESGSGKSTVINLLERFYNPDSGRIFLDLVEIHKLKLKLSWLRQQMGLVGQEPILFNKTIRVNIAYDKQGQASEEEIIAATKAANAHNFTFALLQGYDTNDNETNKFVDGQPSQMSRKEFIVLAFRRSNSGKV</sequence>
<feature type="domain" description="ABC transporter" evidence="5">
    <location>
        <begin position="73"/>
        <end position="174"/>
    </location>
</feature>
<dbReference type="PANTHER" id="PTHR24222">
    <property type="entry name" value="ABC TRANSPORTER B FAMILY"/>
    <property type="match status" value="1"/>
</dbReference>
<dbReference type="GO" id="GO:0005524">
    <property type="term" value="F:ATP binding"/>
    <property type="evidence" value="ECO:0007669"/>
    <property type="project" value="InterPro"/>
</dbReference>
<dbReference type="GO" id="GO:0005886">
    <property type="term" value="C:plasma membrane"/>
    <property type="evidence" value="ECO:0007669"/>
    <property type="project" value="TreeGrafter"/>
</dbReference>
<dbReference type="InterPro" id="IPR003439">
    <property type="entry name" value="ABC_transporter-like_ATP-bd"/>
</dbReference>
<accession>A0A5C7GTI2</accession>
<comment type="subcellular location">
    <subcellularLocation>
        <location evidence="1">Membrane</location>
        <topology evidence="1">Multi-pass membrane protein</topology>
    </subcellularLocation>
</comment>
<organism evidence="6 7">
    <name type="scientific">Acer yangbiense</name>
    <dbReference type="NCBI Taxonomy" id="1000413"/>
    <lineage>
        <taxon>Eukaryota</taxon>
        <taxon>Viridiplantae</taxon>
        <taxon>Streptophyta</taxon>
        <taxon>Embryophyta</taxon>
        <taxon>Tracheophyta</taxon>
        <taxon>Spermatophyta</taxon>
        <taxon>Magnoliopsida</taxon>
        <taxon>eudicotyledons</taxon>
        <taxon>Gunneridae</taxon>
        <taxon>Pentapetalae</taxon>
        <taxon>rosids</taxon>
        <taxon>malvids</taxon>
        <taxon>Sapindales</taxon>
        <taxon>Sapindaceae</taxon>
        <taxon>Hippocastanoideae</taxon>
        <taxon>Acereae</taxon>
        <taxon>Acer</taxon>
    </lineage>
</organism>
<dbReference type="Pfam" id="PF00005">
    <property type="entry name" value="ABC_tran"/>
    <property type="match status" value="1"/>
</dbReference>
<evidence type="ECO:0000256" key="3">
    <source>
        <dbReference type="ARBA" id="ARBA00022989"/>
    </source>
</evidence>
<keyword evidence="7" id="KW-1185">Reference proteome</keyword>
<keyword evidence="2" id="KW-0812">Transmembrane</keyword>
<dbReference type="Gene3D" id="3.40.50.300">
    <property type="entry name" value="P-loop containing nucleotide triphosphate hydrolases"/>
    <property type="match status" value="1"/>
</dbReference>
<name>A0A5C7GTI2_9ROSI</name>
<dbReference type="InterPro" id="IPR039421">
    <property type="entry name" value="Type_1_exporter"/>
</dbReference>
<dbReference type="GO" id="GO:0016887">
    <property type="term" value="F:ATP hydrolysis activity"/>
    <property type="evidence" value="ECO:0007669"/>
    <property type="project" value="InterPro"/>
</dbReference>
<evidence type="ECO:0000313" key="7">
    <source>
        <dbReference type="Proteomes" id="UP000323000"/>
    </source>
</evidence>
<protein>
    <recommendedName>
        <fullName evidence="5">ABC transporter domain-containing protein</fullName>
    </recommendedName>
</protein>
<evidence type="ECO:0000313" key="6">
    <source>
        <dbReference type="EMBL" id="TXG47797.1"/>
    </source>
</evidence>
<dbReference type="InterPro" id="IPR036640">
    <property type="entry name" value="ABC1_TM_sf"/>
</dbReference>
<dbReference type="EMBL" id="VAHF01000013">
    <property type="protein sequence ID" value="TXG47797.1"/>
    <property type="molecule type" value="Genomic_DNA"/>
</dbReference>
<dbReference type="Gene3D" id="1.20.1560.10">
    <property type="entry name" value="ABC transporter type 1, transmembrane domain"/>
    <property type="match status" value="1"/>
</dbReference>
<dbReference type="SUPFAM" id="SSF52540">
    <property type="entry name" value="P-loop containing nucleoside triphosphate hydrolases"/>
    <property type="match status" value="1"/>
</dbReference>
<evidence type="ECO:0000256" key="2">
    <source>
        <dbReference type="ARBA" id="ARBA00022692"/>
    </source>
</evidence>
<dbReference type="Proteomes" id="UP000323000">
    <property type="component" value="Chromosome 13"/>
</dbReference>
<evidence type="ECO:0000256" key="4">
    <source>
        <dbReference type="ARBA" id="ARBA00023136"/>
    </source>
</evidence>
<evidence type="ECO:0000256" key="1">
    <source>
        <dbReference type="ARBA" id="ARBA00004141"/>
    </source>
</evidence>
<proteinExistence type="predicted"/>
<dbReference type="PANTHER" id="PTHR24222:SF86">
    <property type="entry name" value="ABC TRANSPORTER B FAMILY PROTEIN"/>
    <property type="match status" value="1"/>
</dbReference>
<reference evidence="7" key="1">
    <citation type="journal article" date="2019" name="Gigascience">
        <title>De novo genome assembly of the endangered Acer yangbiense, a plant species with extremely small populations endemic to Yunnan Province, China.</title>
        <authorList>
            <person name="Yang J."/>
            <person name="Wariss H.M."/>
            <person name="Tao L."/>
            <person name="Zhang R."/>
            <person name="Yun Q."/>
            <person name="Hollingsworth P."/>
            <person name="Dao Z."/>
            <person name="Luo G."/>
            <person name="Guo H."/>
            <person name="Ma Y."/>
            <person name="Sun W."/>
        </authorList>
    </citation>
    <scope>NUCLEOTIDE SEQUENCE [LARGE SCALE GENOMIC DNA]</scope>
    <source>
        <strain evidence="7">cv. Malutang</strain>
    </source>
</reference>
<dbReference type="OrthoDB" id="6500128at2759"/>
<keyword evidence="4" id="KW-0472">Membrane</keyword>
<dbReference type="InterPro" id="IPR027417">
    <property type="entry name" value="P-loop_NTPase"/>
</dbReference>
<comment type="caution">
    <text evidence="6">The sequence shown here is derived from an EMBL/GenBank/DDBJ whole genome shotgun (WGS) entry which is preliminary data.</text>
</comment>
<gene>
    <name evidence="6" type="ORF">EZV62_027091</name>
</gene>
<keyword evidence="3" id="KW-1133">Transmembrane helix</keyword>
<dbReference type="GO" id="GO:0042626">
    <property type="term" value="F:ATPase-coupled transmembrane transporter activity"/>
    <property type="evidence" value="ECO:0007669"/>
    <property type="project" value="TreeGrafter"/>
</dbReference>